<keyword evidence="4" id="KW-1185">Reference proteome</keyword>
<sequence length="598" mass="61462">MADYYSILKRTIESLPENTGAARRSVYSRARNAIVNQLKSYEPALSPSEITAEQLRLEEAIRKVEAEAARATLGLSARPAPAGSAGASATPAPAAPAPSAPAASPAAAAPSPSASAAPASASAGLTTPPSEPAAAPADPRATRASTLETPRSEPSFGASRQEPNLGARPTAADAAPSVSTARSEPSWSSAQDDEDLDQDSGLDDGPETDWDGEDNTDYETTAPAVPVAAPRKSKRDRRGERASDRLSGGRGKSGGASFGLIGLLVLIVLGAGGVLYSQKDMVAAMFGGGEEVGPIVVDTAPVAGTAEPEAPSDETPADAADSAKIEDRLLDESGQPAVAADARSVTTQPIVPGQGTSMSTTIPSLPLTEEQGQDGAALDEAAPDDLGALATASDAETAPVQPVEPGNAASVVPTETAGESQRSILYEEGDVNNGAGTASQGNVVWALDTDTSLEGKAYKVLTAKVDIPDRNVTVSMRIKPNDDSSLPASHLVELKYEFPKDFPAGDVVNVPGLVMKPTEEARGDALVGASVKVSPGYFWIALSSIDSERDRNLALLRERAWIDIPMLYENGKRGILTLEKGAAGTDAVNQAISAWTGQ</sequence>
<keyword evidence="2" id="KW-1133">Transmembrane helix</keyword>
<feature type="compositionally biased region" description="Low complexity" evidence="1">
    <location>
        <begin position="78"/>
        <end position="92"/>
    </location>
</feature>
<feature type="compositionally biased region" description="Polar residues" evidence="1">
    <location>
        <begin position="177"/>
        <end position="190"/>
    </location>
</feature>
<organism evidence="3 4">
    <name type="scientific">Roseibium aestuarii</name>
    <dbReference type="NCBI Taxonomy" id="2600299"/>
    <lineage>
        <taxon>Bacteria</taxon>
        <taxon>Pseudomonadati</taxon>
        <taxon>Pseudomonadota</taxon>
        <taxon>Alphaproteobacteria</taxon>
        <taxon>Hyphomicrobiales</taxon>
        <taxon>Stappiaceae</taxon>
        <taxon>Roseibium</taxon>
    </lineage>
</organism>
<comment type="caution">
    <text evidence="3">The sequence shown here is derived from an EMBL/GenBank/DDBJ whole genome shotgun (WGS) entry which is preliminary data.</text>
</comment>
<dbReference type="Proteomes" id="UP001597327">
    <property type="component" value="Unassembled WGS sequence"/>
</dbReference>
<protein>
    <recommendedName>
        <fullName evidence="5">CheA signal transduction histidine kinase</fullName>
    </recommendedName>
</protein>
<feature type="region of interest" description="Disordered" evidence="1">
    <location>
        <begin position="333"/>
        <end position="374"/>
    </location>
</feature>
<feature type="compositionally biased region" description="Low complexity" evidence="1">
    <location>
        <begin position="100"/>
        <end position="146"/>
    </location>
</feature>
<evidence type="ECO:0008006" key="5">
    <source>
        <dbReference type="Google" id="ProtNLM"/>
    </source>
</evidence>
<evidence type="ECO:0000313" key="4">
    <source>
        <dbReference type="Proteomes" id="UP001597327"/>
    </source>
</evidence>
<name>A0ABW4JUA4_9HYPH</name>
<keyword evidence="2" id="KW-0472">Membrane</keyword>
<accession>A0ABW4JUA4</accession>
<feature type="region of interest" description="Disordered" evidence="1">
    <location>
        <begin position="78"/>
        <end position="252"/>
    </location>
</feature>
<feature type="region of interest" description="Disordered" evidence="1">
    <location>
        <begin position="393"/>
        <end position="419"/>
    </location>
</feature>
<feature type="compositionally biased region" description="Acidic residues" evidence="1">
    <location>
        <begin position="191"/>
        <end position="217"/>
    </location>
</feature>
<dbReference type="EMBL" id="JBHUFA010000002">
    <property type="protein sequence ID" value="MFD1695709.1"/>
    <property type="molecule type" value="Genomic_DNA"/>
</dbReference>
<feature type="compositionally biased region" description="Polar residues" evidence="1">
    <location>
        <begin position="344"/>
        <end position="363"/>
    </location>
</feature>
<dbReference type="RefSeq" id="WP_149893689.1">
    <property type="nucleotide sequence ID" value="NZ_JBHUFA010000002.1"/>
</dbReference>
<proteinExistence type="predicted"/>
<feature type="transmembrane region" description="Helical" evidence="2">
    <location>
        <begin position="255"/>
        <end position="276"/>
    </location>
</feature>
<reference evidence="4" key="1">
    <citation type="journal article" date="2019" name="Int. J. Syst. Evol. Microbiol.">
        <title>The Global Catalogue of Microorganisms (GCM) 10K type strain sequencing project: providing services to taxonomists for standard genome sequencing and annotation.</title>
        <authorList>
            <consortium name="The Broad Institute Genomics Platform"/>
            <consortium name="The Broad Institute Genome Sequencing Center for Infectious Disease"/>
            <person name="Wu L."/>
            <person name="Ma J."/>
        </authorList>
    </citation>
    <scope>NUCLEOTIDE SEQUENCE [LARGE SCALE GENOMIC DNA]</scope>
    <source>
        <strain evidence="4">JCM 3369</strain>
    </source>
</reference>
<keyword evidence="2" id="KW-0812">Transmembrane</keyword>
<evidence type="ECO:0000313" key="3">
    <source>
        <dbReference type="EMBL" id="MFD1695709.1"/>
    </source>
</evidence>
<gene>
    <name evidence="3" type="ORF">ACFSC7_09310</name>
</gene>
<evidence type="ECO:0000256" key="1">
    <source>
        <dbReference type="SAM" id="MobiDB-lite"/>
    </source>
</evidence>
<evidence type="ECO:0000256" key="2">
    <source>
        <dbReference type="SAM" id="Phobius"/>
    </source>
</evidence>